<evidence type="ECO:0000259" key="1">
    <source>
        <dbReference type="Pfam" id="PF13635"/>
    </source>
</evidence>
<dbReference type="EMBL" id="BMMD01000042">
    <property type="protein sequence ID" value="GGJ94402.1"/>
    <property type="molecule type" value="Genomic_DNA"/>
</dbReference>
<dbReference type="AlphaFoldDB" id="A0A917PV99"/>
<gene>
    <name evidence="2" type="ORF">GCM10011372_35900</name>
</gene>
<dbReference type="Proteomes" id="UP000636956">
    <property type="component" value="Unassembled WGS sequence"/>
</dbReference>
<dbReference type="Pfam" id="PF13635">
    <property type="entry name" value="DUF4143"/>
    <property type="match status" value="1"/>
</dbReference>
<protein>
    <recommendedName>
        <fullName evidence="1">DUF4143 domain-containing protein</fullName>
    </recommendedName>
</protein>
<keyword evidence="3" id="KW-1185">Reference proteome</keyword>
<reference evidence="2" key="1">
    <citation type="journal article" date="2014" name="Int. J. Syst. Evol. Microbiol.">
        <title>Complete genome sequence of Corynebacterium casei LMG S-19264T (=DSM 44701T), isolated from a smear-ripened cheese.</title>
        <authorList>
            <consortium name="US DOE Joint Genome Institute (JGI-PGF)"/>
            <person name="Walter F."/>
            <person name="Albersmeier A."/>
            <person name="Kalinowski J."/>
            <person name="Ruckert C."/>
        </authorList>
    </citation>
    <scope>NUCLEOTIDE SEQUENCE</scope>
    <source>
        <strain evidence="2">CGMCC 1.8984</strain>
    </source>
</reference>
<dbReference type="PANTHER" id="PTHR43566:SF2">
    <property type="entry name" value="DUF4143 DOMAIN-CONTAINING PROTEIN"/>
    <property type="match status" value="1"/>
</dbReference>
<accession>A0A917PV99</accession>
<dbReference type="PANTHER" id="PTHR43566">
    <property type="entry name" value="CONSERVED PROTEIN"/>
    <property type="match status" value="1"/>
</dbReference>
<comment type="caution">
    <text evidence="2">The sequence shown here is derived from an EMBL/GenBank/DDBJ whole genome shotgun (WGS) entry which is preliminary data.</text>
</comment>
<reference evidence="2" key="2">
    <citation type="submission" date="2020-09" db="EMBL/GenBank/DDBJ databases">
        <authorList>
            <person name="Sun Q."/>
            <person name="Zhou Y."/>
        </authorList>
    </citation>
    <scope>NUCLEOTIDE SEQUENCE</scope>
    <source>
        <strain evidence="2">CGMCC 1.8984</strain>
    </source>
</reference>
<organism evidence="2 3">
    <name type="scientific">Agromyces bauzanensis</name>
    <dbReference type="NCBI Taxonomy" id="1308924"/>
    <lineage>
        <taxon>Bacteria</taxon>
        <taxon>Bacillati</taxon>
        <taxon>Actinomycetota</taxon>
        <taxon>Actinomycetes</taxon>
        <taxon>Micrococcales</taxon>
        <taxon>Microbacteriaceae</taxon>
        <taxon>Agromyces</taxon>
    </lineage>
</organism>
<evidence type="ECO:0000313" key="2">
    <source>
        <dbReference type="EMBL" id="GGJ94402.1"/>
    </source>
</evidence>
<name>A0A917PV99_9MICO</name>
<sequence>MVVRAEYVQLLAVGAYPELRESSEGIRAAWIEGYIQGIVGRDMAELRREVQPARAMAVLRTLAGRQSAELVKARLAEETAVPSRTITGYLDLVHDVGLVASIPPWTPNLAKREIGRPKSFVIDSAVAMWLARLTPAQLMQLEYGEAFGGMLGAFVAAELLRQRTWSARRFDVFHYRERDGDEVDVVLEFDDGTVIGIEAKAAVSFNAKQFRGLSRLRDRLGARFIAGVVLNTGTSGYRYADRLYGAPVSALWEFATQAKRSTSGSRG</sequence>
<feature type="domain" description="DUF4143" evidence="1">
    <location>
        <begin position="41"/>
        <end position="201"/>
    </location>
</feature>
<evidence type="ECO:0000313" key="3">
    <source>
        <dbReference type="Proteomes" id="UP000636956"/>
    </source>
</evidence>
<proteinExistence type="predicted"/>
<dbReference type="InterPro" id="IPR025420">
    <property type="entry name" value="DUF4143"/>
</dbReference>